<evidence type="ECO:0000256" key="1">
    <source>
        <dbReference type="ARBA" id="ARBA00004236"/>
    </source>
</evidence>
<keyword evidence="4" id="KW-0472">Membrane</keyword>
<keyword evidence="9" id="KW-1185">Reference proteome</keyword>
<keyword evidence="6" id="KW-0732">Signal</keyword>
<proteinExistence type="predicted"/>
<feature type="compositionally biased region" description="Gly residues" evidence="5">
    <location>
        <begin position="28"/>
        <end position="48"/>
    </location>
</feature>
<dbReference type="Gene3D" id="3.40.190.10">
    <property type="entry name" value="Periplasmic binding protein-like II"/>
    <property type="match status" value="1"/>
</dbReference>
<comment type="subcellular location">
    <subcellularLocation>
        <location evidence="1">Cell membrane</location>
    </subcellularLocation>
</comment>
<dbReference type="PROSITE" id="PS51257">
    <property type="entry name" value="PROKAR_LIPOPROTEIN"/>
    <property type="match status" value="1"/>
</dbReference>
<dbReference type="CDD" id="cd13639">
    <property type="entry name" value="PBP2_OpuAC_like"/>
    <property type="match status" value="1"/>
</dbReference>
<dbReference type="Pfam" id="PF04069">
    <property type="entry name" value="OpuAC"/>
    <property type="match status" value="1"/>
</dbReference>
<keyword evidence="3" id="KW-1003">Cell membrane</keyword>
<evidence type="ECO:0000313" key="9">
    <source>
        <dbReference type="Proteomes" id="UP000196581"/>
    </source>
</evidence>
<dbReference type="GO" id="GO:0015871">
    <property type="term" value="P:choline transport"/>
    <property type="evidence" value="ECO:0007669"/>
    <property type="project" value="TreeGrafter"/>
</dbReference>
<dbReference type="PANTHER" id="PTHR47737">
    <property type="entry name" value="GLYCINE BETAINE/PROLINE BETAINE TRANSPORT SYSTEM PERMEASE PROTEIN PROW"/>
    <property type="match status" value="1"/>
</dbReference>
<feature type="region of interest" description="Disordered" evidence="5">
    <location>
        <begin position="28"/>
        <end position="50"/>
    </location>
</feature>
<dbReference type="GO" id="GO:0005275">
    <property type="term" value="F:amine transmembrane transporter activity"/>
    <property type="evidence" value="ECO:0007669"/>
    <property type="project" value="TreeGrafter"/>
</dbReference>
<dbReference type="AlphaFoldDB" id="A0A1X6XBU6"/>
<dbReference type="PANTHER" id="PTHR47737:SF1">
    <property type="entry name" value="GLYCINE BETAINE_PROLINE BETAINE TRANSPORT SYSTEM PERMEASE PROTEIN PROW"/>
    <property type="match status" value="1"/>
</dbReference>
<gene>
    <name evidence="8" type="ORF">FM105_06115</name>
</gene>
<name>A0A1X6XBU6_9MICO</name>
<evidence type="ECO:0000259" key="7">
    <source>
        <dbReference type="Pfam" id="PF04069"/>
    </source>
</evidence>
<dbReference type="Proteomes" id="UP000196581">
    <property type="component" value="Unassembled WGS sequence"/>
</dbReference>
<organism evidence="8 9">
    <name type="scientific">Brevibacterium yomogidense</name>
    <dbReference type="NCBI Taxonomy" id="946573"/>
    <lineage>
        <taxon>Bacteria</taxon>
        <taxon>Bacillati</taxon>
        <taxon>Actinomycetota</taxon>
        <taxon>Actinomycetes</taxon>
        <taxon>Micrococcales</taxon>
        <taxon>Brevibacteriaceae</taxon>
        <taxon>Brevibacterium</taxon>
    </lineage>
</organism>
<dbReference type="InterPro" id="IPR007210">
    <property type="entry name" value="ABC_Gly_betaine_transp_sub-bd"/>
</dbReference>
<dbReference type="GO" id="GO:0031460">
    <property type="term" value="P:glycine betaine transport"/>
    <property type="evidence" value="ECO:0007669"/>
    <property type="project" value="TreeGrafter"/>
</dbReference>
<dbReference type="GO" id="GO:0015226">
    <property type="term" value="F:carnitine transmembrane transporter activity"/>
    <property type="evidence" value="ECO:0007669"/>
    <property type="project" value="TreeGrafter"/>
</dbReference>
<evidence type="ECO:0000256" key="3">
    <source>
        <dbReference type="ARBA" id="ARBA00022475"/>
    </source>
</evidence>
<evidence type="ECO:0000313" key="8">
    <source>
        <dbReference type="EMBL" id="SLM96658.1"/>
    </source>
</evidence>
<feature type="signal peptide" evidence="6">
    <location>
        <begin position="1"/>
        <end position="24"/>
    </location>
</feature>
<dbReference type="SUPFAM" id="SSF53850">
    <property type="entry name" value="Periplasmic binding protein-like II"/>
    <property type="match status" value="1"/>
</dbReference>
<feature type="domain" description="ABC-type glycine betaine transport system substrate-binding" evidence="7">
    <location>
        <begin position="71"/>
        <end position="303"/>
    </location>
</feature>
<reference evidence="9" key="1">
    <citation type="submission" date="2017-02" db="EMBL/GenBank/DDBJ databases">
        <authorList>
            <person name="Dridi B."/>
        </authorList>
    </citation>
    <scope>NUCLEOTIDE SEQUENCE [LARGE SCALE GENOMIC DNA]</scope>
    <source>
        <strain evidence="9">B Co 03.10</strain>
    </source>
</reference>
<evidence type="ECO:0000256" key="5">
    <source>
        <dbReference type="SAM" id="MobiDB-lite"/>
    </source>
</evidence>
<feature type="chain" id="PRO_5010882555" evidence="6">
    <location>
        <begin position="25"/>
        <end position="337"/>
    </location>
</feature>
<evidence type="ECO:0000256" key="6">
    <source>
        <dbReference type="SAM" id="SignalP"/>
    </source>
</evidence>
<keyword evidence="2" id="KW-0813">Transport</keyword>
<protein>
    <submittedName>
        <fullName evidence="8">Glycine betaine ABC transport system, glycine betaine-binding protein OpuAC</fullName>
    </submittedName>
</protein>
<dbReference type="Gene3D" id="3.40.190.100">
    <property type="entry name" value="Glycine betaine-binding periplasmic protein, domain 2"/>
    <property type="match status" value="1"/>
</dbReference>
<accession>A0A1X6XBU6</accession>
<evidence type="ECO:0000256" key="4">
    <source>
        <dbReference type="ARBA" id="ARBA00023136"/>
    </source>
</evidence>
<dbReference type="RefSeq" id="WP_087006299.1">
    <property type="nucleotide sequence ID" value="NZ_FWFF01000009.1"/>
</dbReference>
<evidence type="ECO:0000256" key="2">
    <source>
        <dbReference type="ARBA" id="ARBA00022448"/>
    </source>
</evidence>
<dbReference type="EMBL" id="FWFF01000009">
    <property type="protein sequence ID" value="SLM96658.1"/>
    <property type="molecule type" value="Genomic_DNA"/>
</dbReference>
<dbReference type="GO" id="GO:0043190">
    <property type="term" value="C:ATP-binding cassette (ABC) transporter complex"/>
    <property type="evidence" value="ECO:0007669"/>
    <property type="project" value="InterPro"/>
</dbReference>
<sequence length="337" mass="35575">MKVKKLMPLTGALAAGLLALTACGATDAGGSGDEGGGSSDDSAAGGGETDWADCTPGAESAEADVASDENKEITIGAFNGWDESFAAAHLTKHVLEEDGFTVAVEAFDAGPAFTAVAEGDIDFVMDGWLPVTHEDYIEQFGDDLEAAGCWYDNAKLTLAVNEDSEAQSIADLPDMVDDFGGTIYGIEAGAGLTRVTEEEAIPTYGLEDYDFKVSSTPAMLAELQSSTDAGEDVLVTLWRPHWAYDAFPVRDLEDPEGAMGDAEIIYNFARPGFADDNPGATQLLKNLVIDDENLSSLENVMFSDENYGGEDLDGAVDEWVGDNEQFVEDWKAGALAG</sequence>